<dbReference type="EMBL" id="CP134185">
    <property type="protein sequence ID" value="WPA97566.1"/>
    <property type="molecule type" value="Genomic_DNA"/>
</dbReference>
<reference evidence="1 2" key="1">
    <citation type="submission" date="2023-09" db="EMBL/GenBank/DDBJ databases">
        <title>Complete-Gapless Cercospora beticola genome.</title>
        <authorList>
            <person name="Wyatt N.A."/>
            <person name="Spanner R.E."/>
            <person name="Bolton M.D."/>
        </authorList>
    </citation>
    <scope>NUCLEOTIDE SEQUENCE [LARGE SCALE GENOMIC DNA]</scope>
    <source>
        <strain evidence="1">Cb09-40</strain>
    </source>
</reference>
<protein>
    <submittedName>
        <fullName evidence="1">Uncharacterized protein</fullName>
    </submittedName>
</protein>
<accession>A0ABZ0NDF5</accession>
<proteinExistence type="predicted"/>
<gene>
    <name evidence="1" type="ORF">RHO25_002176</name>
</gene>
<dbReference type="GeneID" id="90643797"/>
<evidence type="ECO:0000313" key="1">
    <source>
        <dbReference type="EMBL" id="WPA97566.1"/>
    </source>
</evidence>
<keyword evidence="2" id="KW-1185">Reference proteome</keyword>
<evidence type="ECO:0000313" key="2">
    <source>
        <dbReference type="Proteomes" id="UP001302367"/>
    </source>
</evidence>
<dbReference type="Proteomes" id="UP001302367">
    <property type="component" value="Chromosome 2"/>
</dbReference>
<dbReference type="RefSeq" id="XP_065458261.1">
    <property type="nucleotide sequence ID" value="XM_065602189.1"/>
</dbReference>
<organism evidence="1 2">
    <name type="scientific">Cercospora beticola</name>
    <name type="common">Sugarbeet leaf spot fungus</name>
    <dbReference type="NCBI Taxonomy" id="122368"/>
    <lineage>
        <taxon>Eukaryota</taxon>
        <taxon>Fungi</taxon>
        <taxon>Dikarya</taxon>
        <taxon>Ascomycota</taxon>
        <taxon>Pezizomycotina</taxon>
        <taxon>Dothideomycetes</taxon>
        <taxon>Dothideomycetidae</taxon>
        <taxon>Mycosphaerellales</taxon>
        <taxon>Mycosphaerellaceae</taxon>
        <taxon>Cercospora</taxon>
    </lineage>
</organism>
<sequence>MVKKYSTFFATSFTEPSLKRSTFRLQHRQSESAELHAIKASRWWIATQTLNDGSEHFSSNNEVSSTRVYRRIGRFNTAGRLISNVFIDWAVELSLEVDCVPGSPRKTHSDLFRWHFNDRHTISCGTKPDLRELNGLWHHFTTFRRNDTPLGCRLFAGYRRYTEPHLLATPIGINEPTSDYPLAARVDEVLLWRFRGRPAVSHGQRSNAS</sequence>
<name>A0ABZ0NDF5_CERBT</name>